<dbReference type="EMBL" id="JABFTP020000001">
    <property type="protein sequence ID" value="KAL3265220.1"/>
    <property type="molecule type" value="Genomic_DNA"/>
</dbReference>
<organism evidence="1 2">
    <name type="scientific">Cryptolaemus montrouzieri</name>
    <dbReference type="NCBI Taxonomy" id="559131"/>
    <lineage>
        <taxon>Eukaryota</taxon>
        <taxon>Metazoa</taxon>
        <taxon>Ecdysozoa</taxon>
        <taxon>Arthropoda</taxon>
        <taxon>Hexapoda</taxon>
        <taxon>Insecta</taxon>
        <taxon>Pterygota</taxon>
        <taxon>Neoptera</taxon>
        <taxon>Endopterygota</taxon>
        <taxon>Coleoptera</taxon>
        <taxon>Polyphaga</taxon>
        <taxon>Cucujiformia</taxon>
        <taxon>Coccinelloidea</taxon>
        <taxon>Coccinellidae</taxon>
        <taxon>Scymninae</taxon>
        <taxon>Scymnini</taxon>
        <taxon>Cryptolaemus</taxon>
    </lineage>
</organism>
<accession>A0ABD2MFF4</accession>
<gene>
    <name evidence="1" type="ORF">HHI36_009434</name>
</gene>
<dbReference type="Proteomes" id="UP001516400">
    <property type="component" value="Unassembled WGS sequence"/>
</dbReference>
<keyword evidence="2" id="KW-1185">Reference proteome</keyword>
<reference evidence="1 2" key="1">
    <citation type="journal article" date="2021" name="BMC Biol.">
        <title>Horizontally acquired antibacterial genes associated with adaptive radiation of ladybird beetles.</title>
        <authorList>
            <person name="Li H.S."/>
            <person name="Tang X.F."/>
            <person name="Huang Y.H."/>
            <person name="Xu Z.Y."/>
            <person name="Chen M.L."/>
            <person name="Du X.Y."/>
            <person name="Qiu B.Y."/>
            <person name="Chen P.T."/>
            <person name="Zhang W."/>
            <person name="Slipinski A."/>
            <person name="Escalona H.E."/>
            <person name="Waterhouse R.M."/>
            <person name="Zwick A."/>
            <person name="Pang H."/>
        </authorList>
    </citation>
    <scope>NUCLEOTIDE SEQUENCE [LARGE SCALE GENOMIC DNA]</scope>
    <source>
        <strain evidence="1">SYSU2018</strain>
    </source>
</reference>
<protein>
    <submittedName>
        <fullName evidence="1">Uncharacterized protein</fullName>
    </submittedName>
</protein>
<evidence type="ECO:0000313" key="2">
    <source>
        <dbReference type="Proteomes" id="UP001516400"/>
    </source>
</evidence>
<evidence type="ECO:0000313" key="1">
    <source>
        <dbReference type="EMBL" id="KAL3265220.1"/>
    </source>
</evidence>
<comment type="caution">
    <text evidence="1">The sequence shown here is derived from an EMBL/GenBank/DDBJ whole genome shotgun (WGS) entry which is preliminary data.</text>
</comment>
<dbReference type="AlphaFoldDB" id="A0ABD2MFF4"/>
<name>A0ABD2MFF4_9CUCU</name>
<sequence>MESLFDEIFETYGLEPALIIISGCSVNKIKEILVSRKLNLSKAQLKLLHDKDPSLISFYYEQFYRRGGNMMVLGDFLVYLSKKEVNLYVKLLQKYKIYGNYRLGRRTTRKYISENKESILKEPQNYIDFIQFQKQSFFKELGDEFPIFFRAIFPKQLSKLKDSKVKSFLNWYPKIKGMSSISTHSNMFMDKAYLKRNLLCLRIC</sequence>
<proteinExistence type="predicted"/>